<evidence type="ECO:0000256" key="1">
    <source>
        <dbReference type="ARBA" id="ARBA00004141"/>
    </source>
</evidence>
<dbReference type="OrthoDB" id="252522at2759"/>
<protein>
    <submittedName>
        <fullName evidence="7">Amino acid transporter</fullName>
    </submittedName>
</protein>
<organism evidence="7 8">
    <name type="scientific">Trypanosoma conorhini</name>
    <dbReference type="NCBI Taxonomy" id="83891"/>
    <lineage>
        <taxon>Eukaryota</taxon>
        <taxon>Discoba</taxon>
        <taxon>Euglenozoa</taxon>
        <taxon>Kinetoplastea</taxon>
        <taxon>Metakinetoplastina</taxon>
        <taxon>Trypanosomatida</taxon>
        <taxon>Trypanosomatidae</taxon>
        <taxon>Trypanosoma</taxon>
    </lineage>
</organism>
<dbReference type="RefSeq" id="XP_029223417.1">
    <property type="nucleotide sequence ID" value="XM_029376563.1"/>
</dbReference>
<dbReference type="PANTHER" id="PTHR22950">
    <property type="entry name" value="AMINO ACID TRANSPORTER"/>
    <property type="match status" value="1"/>
</dbReference>
<gene>
    <name evidence="7" type="ORF">Tco025E_09754</name>
</gene>
<dbReference type="Proteomes" id="UP000284403">
    <property type="component" value="Unassembled WGS sequence"/>
</dbReference>
<keyword evidence="8" id="KW-1185">Reference proteome</keyword>
<keyword evidence="3 5" id="KW-1133">Transmembrane helix</keyword>
<name>A0A3R7R6C2_9TRYP</name>
<dbReference type="Pfam" id="PF01490">
    <property type="entry name" value="Aa_trans"/>
    <property type="match status" value="1"/>
</dbReference>
<evidence type="ECO:0000256" key="5">
    <source>
        <dbReference type="SAM" id="Phobius"/>
    </source>
</evidence>
<dbReference type="GO" id="GO:0005737">
    <property type="term" value="C:cytoplasm"/>
    <property type="evidence" value="ECO:0007669"/>
    <property type="project" value="TreeGrafter"/>
</dbReference>
<proteinExistence type="predicted"/>
<sequence length="132" mass="14075">MAAYVGVMVKLCASYPPVTMATRNSLYQCFGWDPDALPFWKHCIFVVGLAVASLLCGLFIPNINTVFGLIGALCGGISGFILPALLIMYGGNWSLRSAGFMHYTLTYLLLIAGVTMAVFGTCATIYSVVSGD</sequence>
<evidence type="ECO:0000313" key="7">
    <source>
        <dbReference type="EMBL" id="RNE96728.1"/>
    </source>
</evidence>
<accession>A0A3R7R6C2</accession>
<keyword evidence="4 5" id="KW-0472">Membrane</keyword>
<comment type="subcellular location">
    <subcellularLocation>
        <location evidence="1">Membrane</location>
        <topology evidence="1">Multi-pass membrane protein</topology>
    </subcellularLocation>
</comment>
<dbReference type="GeneID" id="40323365"/>
<evidence type="ECO:0000259" key="6">
    <source>
        <dbReference type="Pfam" id="PF01490"/>
    </source>
</evidence>
<evidence type="ECO:0000256" key="3">
    <source>
        <dbReference type="ARBA" id="ARBA00022989"/>
    </source>
</evidence>
<comment type="caution">
    <text evidence="7">The sequence shown here is derived from an EMBL/GenBank/DDBJ whole genome shotgun (WGS) entry which is preliminary data.</text>
</comment>
<reference evidence="7 8" key="1">
    <citation type="journal article" date="2018" name="BMC Genomics">
        <title>Genomic comparison of Trypanosoma conorhini and Trypanosoma rangeli to Trypanosoma cruzi strains of high and low virulence.</title>
        <authorList>
            <person name="Bradwell K.R."/>
            <person name="Koparde V.N."/>
            <person name="Matveyev A.V."/>
            <person name="Serrano M.G."/>
            <person name="Alves J.M."/>
            <person name="Parikh H."/>
            <person name="Huang B."/>
            <person name="Lee V."/>
            <person name="Espinosa-Alvarez O."/>
            <person name="Ortiz P.A."/>
            <person name="Costa-Martins A.G."/>
            <person name="Teixeira M.M."/>
            <person name="Buck G.A."/>
        </authorList>
    </citation>
    <scope>NUCLEOTIDE SEQUENCE [LARGE SCALE GENOMIC DNA]</scope>
    <source>
        <strain evidence="7 8">025E</strain>
    </source>
</reference>
<feature type="transmembrane region" description="Helical" evidence="5">
    <location>
        <begin position="39"/>
        <end position="60"/>
    </location>
</feature>
<dbReference type="PANTHER" id="PTHR22950:SF702">
    <property type="entry name" value="AMINO ACID TRANSPORTER PROTEIN"/>
    <property type="match status" value="1"/>
</dbReference>
<evidence type="ECO:0000313" key="8">
    <source>
        <dbReference type="Proteomes" id="UP000284403"/>
    </source>
</evidence>
<evidence type="ECO:0000256" key="2">
    <source>
        <dbReference type="ARBA" id="ARBA00022692"/>
    </source>
</evidence>
<feature type="transmembrane region" description="Helical" evidence="5">
    <location>
        <begin position="67"/>
        <end position="87"/>
    </location>
</feature>
<dbReference type="AlphaFoldDB" id="A0A3R7R6C2"/>
<feature type="transmembrane region" description="Helical" evidence="5">
    <location>
        <begin position="107"/>
        <end position="129"/>
    </location>
</feature>
<dbReference type="GO" id="GO:0015179">
    <property type="term" value="F:L-amino acid transmembrane transporter activity"/>
    <property type="evidence" value="ECO:0007669"/>
    <property type="project" value="TreeGrafter"/>
</dbReference>
<evidence type="ECO:0000256" key="4">
    <source>
        <dbReference type="ARBA" id="ARBA00023136"/>
    </source>
</evidence>
<dbReference type="InterPro" id="IPR013057">
    <property type="entry name" value="AA_transpt_TM"/>
</dbReference>
<dbReference type="EMBL" id="MKKU01001223">
    <property type="protein sequence ID" value="RNE96728.1"/>
    <property type="molecule type" value="Genomic_DNA"/>
</dbReference>
<feature type="domain" description="Amino acid transporter transmembrane" evidence="6">
    <location>
        <begin position="5"/>
        <end position="125"/>
    </location>
</feature>
<dbReference type="GO" id="GO:0016020">
    <property type="term" value="C:membrane"/>
    <property type="evidence" value="ECO:0007669"/>
    <property type="project" value="UniProtKB-SubCell"/>
</dbReference>
<keyword evidence="2 5" id="KW-0812">Transmembrane</keyword>